<dbReference type="EMBL" id="CP016618">
    <property type="protein sequence ID" value="ANY83613.1"/>
    <property type="molecule type" value="Genomic_DNA"/>
</dbReference>
<feature type="transmembrane region" description="Helical" evidence="6">
    <location>
        <begin position="115"/>
        <end position="136"/>
    </location>
</feature>
<evidence type="ECO:0000256" key="5">
    <source>
        <dbReference type="ARBA" id="ARBA00023136"/>
    </source>
</evidence>
<dbReference type="PIRSF" id="PIRSF035875">
    <property type="entry name" value="RNase_BN"/>
    <property type="match status" value="1"/>
</dbReference>
<evidence type="ECO:0000256" key="1">
    <source>
        <dbReference type="ARBA" id="ARBA00004651"/>
    </source>
</evidence>
<evidence type="ECO:0000313" key="7">
    <source>
        <dbReference type="EMBL" id="ANY83613.1"/>
    </source>
</evidence>
<dbReference type="NCBIfam" id="TIGR00765">
    <property type="entry name" value="yihY_not_rbn"/>
    <property type="match status" value="1"/>
</dbReference>
<reference evidence="7" key="1">
    <citation type="submission" date="2016-07" db="EMBL/GenBank/DDBJ databases">
        <title>Microvirga ossetica sp. nov. a new species of rhizobia isolated from root nodules of the legume species Vicia alpestris Steven originated from North Ossetia region in the Caucasus.</title>
        <authorList>
            <person name="Safronova V.I."/>
            <person name="Kuznetsova I.G."/>
            <person name="Sazanova A.L."/>
            <person name="Belimov A."/>
            <person name="Andronov E."/>
            <person name="Osledkin Y.S."/>
            <person name="Onishchuk O.P."/>
            <person name="Kurchak O.N."/>
            <person name="Shaposhnikov A.I."/>
            <person name="Willems A."/>
            <person name="Tikhonovich I.A."/>
        </authorList>
    </citation>
    <scope>NUCLEOTIDE SEQUENCE [LARGE SCALE GENOMIC DNA]</scope>
    <source>
        <strain evidence="7">V5/3M</strain>
        <plasmid evidence="7">unnamed3</plasmid>
    </source>
</reference>
<sequence length="324" mass="34451">MPASRPREDATCDADHPGDISSRGWFDIITRLVGSLRQDGMWLRSAGVAFCAIFAAIPGISVPVALFGLLVDPEAVHRPIEMLGGLVPGIATTFLADQMQAIARTSRTQLGTGLGGGFLAALWGAWSGASGLIAALNVAYREEETRSFLHRARDALVVTVAAGLFMLLAFTLVALLPIILGRLPLGAPLQSILSIARWPALAMLCVAALAMLYRFAPCRRAAKWRWVSPGAAAATALWLVSSTGFSFYVAHFPSYNQTLGLLGTIMMLLTWSYLTAFAVLLGAELNAELERQTSRDTTTGSDRSIGLRGAAVADTKVQASEMAS</sequence>
<feature type="transmembrane region" description="Helical" evidence="6">
    <location>
        <begin position="156"/>
        <end position="180"/>
    </location>
</feature>
<dbReference type="AlphaFoldDB" id="A0A1B2EUF4"/>
<dbReference type="PANTHER" id="PTHR30213:SF0">
    <property type="entry name" value="UPF0761 MEMBRANE PROTEIN YIHY"/>
    <property type="match status" value="1"/>
</dbReference>
<evidence type="ECO:0000256" key="2">
    <source>
        <dbReference type="ARBA" id="ARBA00022475"/>
    </source>
</evidence>
<protein>
    <submittedName>
        <fullName evidence="7">Uncharacterized protein</fullName>
    </submittedName>
</protein>
<keyword evidence="4 6" id="KW-1133">Transmembrane helix</keyword>
<dbReference type="KEGG" id="moc:BB934_35755"/>
<feature type="transmembrane region" description="Helical" evidence="6">
    <location>
        <begin position="192"/>
        <end position="214"/>
    </location>
</feature>
<feature type="transmembrane region" description="Helical" evidence="6">
    <location>
        <begin position="226"/>
        <end position="249"/>
    </location>
</feature>
<evidence type="ECO:0000256" key="3">
    <source>
        <dbReference type="ARBA" id="ARBA00022692"/>
    </source>
</evidence>
<dbReference type="PANTHER" id="PTHR30213">
    <property type="entry name" value="INNER MEMBRANE PROTEIN YHJD"/>
    <property type="match status" value="1"/>
</dbReference>
<geneLocation type="plasmid" evidence="7">
    <name>unnamed3</name>
</geneLocation>
<feature type="transmembrane region" description="Helical" evidence="6">
    <location>
        <begin position="46"/>
        <end position="71"/>
    </location>
</feature>
<keyword evidence="2" id="KW-1003">Cell membrane</keyword>
<evidence type="ECO:0000256" key="6">
    <source>
        <dbReference type="SAM" id="Phobius"/>
    </source>
</evidence>
<keyword evidence="3 6" id="KW-0812">Transmembrane</keyword>
<evidence type="ECO:0000256" key="4">
    <source>
        <dbReference type="ARBA" id="ARBA00022989"/>
    </source>
</evidence>
<accession>A0A1B2EUF4</accession>
<dbReference type="GO" id="GO:0005886">
    <property type="term" value="C:plasma membrane"/>
    <property type="evidence" value="ECO:0007669"/>
    <property type="project" value="UniProtKB-SubCell"/>
</dbReference>
<dbReference type="RefSeq" id="WP_157934536.1">
    <property type="nucleotide sequence ID" value="NZ_CP016618.1"/>
</dbReference>
<comment type="subcellular location">
    <subcellularLocation>
        <location evidence="1">Cell membrane</location>
        <topology evidence="1">Multi-pass membrane protein</topology>
    </subcellularLocation>
</comment>
<proteinExistence type="predicted"/>
<organism evidence="7">
    <name type="scientific">Microvirga ossetica</name>
    <dbReference type="NCBI Taxonomy" id="1882682"/>
    <lineage>
        <taxon>Bacteria</taxon>
        <taxon>Pseudomonadati</taxon>
        <taxon>Pseudomonadota</taxon>
        <taxon>Alphaproteobacteria</taxon>
        <taxon>Hyphomicrobiales</taxon>
        <taxon>Methylobacteriaceae</taxon>
        <taxon>Microvirga</taxon>
    </lineage>
</organism>
<gene>
    <name evidence="7" type="ORF">BB934_35755</name>
</gene>
<feature type="transmembrane region" description="Helical" evidence="6">
    <location>
        <begin position="261"/>
        <end position="283"/>
    </location>
</feature>
<dbReference type="InterPro" id="IPR017039">
    <property type="entry name" value="Virul_fac_BrkB"/>
</dbReference>
<dbReference type="Pfam" id="PF03631">
    <property type="entry name" value="Virul_fac_BrkB"/>
    <property type="match status" value="1"/>
</dbReference>
<keyword evidence="5 6" id="KW-0472">Membrane</keyword>
<name>A0A1B2EUF4_9HYPH</name>
<keyword evidence="7" id="KW-0614">Plasmid</keyword>
<dbReference type="OrthoDB" id="9781030at2"/>